<feature type="domain" description="ACB" evidence="5">
    <location>
        <begin position="3"/>
        <end position="92"/>
    </location>
</feature>
<sequence>MTTEEKFNAAVNVIRSLPKNGSYQPSNELMLRFYALFKQATQGPCKSSRPPFWDIVGRVKYDSYKALGNMSKQDAMKNYVDELHRIVETMSYSDKVANFLEAPPSELDSVNMADVDLIFGDVMERVRSASNSPLASREASPNRLQSSLGTTPSDIPTSPEDTDHSDEEYIDTVEIPEPRKPLANGIIHSEPMTNGIPVYKEHKSRAKSKPPAHSNIDISKEITQTVENLKRDMERLTNKVNLIENATKTASKLEIRRKNGFLGGVSPQLLAFIIVWPFLVTFIMRRFLYRKQI</sequence>
<gene>
    <name evidence="6" type="ORF">ILUMI_20790</name>
</gene>
<dbReference type="InterPro" id="IPR000582">
    <property type="entry name" value="Acyl-CoA-binding_protein"/>
</dbReference>
<keyword evidence="4" id="KW-0812">Transmembrane</keyword>
<evidence type="ECO:0000313" key="7">
    <source>
        <dbReference type="Proteomes" id="UP000801492"/>
    </source>
</evidence>
<feature type="region of interest" description="Disordered" evidence="3">
    <location>
        <begin position="130"/>
        <end position="167"/>
    </location>
</feature>
<dbReference type="OrthoDB" id="71307at2759"/>
<dbReference type="InterPro" id="IPR014352">
    <property type="entry name" value="FERM/acyl-CoA-bd_prot_sf"/>
</dbReference>
<evidence type="ECO:0000259" key="5">
    <source>
        <dbReference type="PROSITE" id="PS51228"/>
    </source>
</evidence>
<evidence type="ECO:0000256" key="4">
    <source>
        <dbReference type="SAM" id="Phobius"/>
    </source>
</evidence>
<feature type="compositionally biased region" description="Polar residues" evidence="3">
    <location>
        <begin position="142"/>
        <end position="156"/>
    </location>
</feature>
<keyword evidence="1" id="KW-0446">Lipid-binding</keyword>
<protein>
    <recommendedName>
        <fullName evidence="5">ACB domain-containing protein</fullName>
    </recommendedName>
</protein>
<keyword evidence="7" id="KW-1185">Reference proteome</keyword>
<dbReference type="InterPro" id="IPR022408">
    <property type="entry name" value="Acyl-CoA-binding_prot_CS"/>
</dbReference>
<dbReference type="GO" id="GO:0000062">
    <property type="term" value="F:fatty-acyl-CoA binding"/>
    <property type="evidence" value="ECO:0007669"/>
    <property type="project" value="InterPro"/>
</dbReference>
<keyword evidence="2" id="KW-0175">Coiled coil</keyword>
<dbReference type="Pfam" id="PF00887">
    <property type="entry name" value="ACBP"/>
    <property type="match status" value="1"/>
</dbReference>
<dbReference type="InterPro" id="IPR035984">
    <property type="entry name" value="Acyl-CoA-binding_sf"/>
</dbReference>
<dbReference type="FunFam" id="1.20.80.10:FF:000010">
    <property type="entry name" value="Acyl-CoA-binding domain-containing protein 5"/>
    <property type="match status" value="1"/>
</dbReference>
<dbReference type="PANTHER" id="PTHR23310:SF77">
    <property type="entry name" value="LD25952P"/>
    <property type="match status" value="1"/>
</dbReference>
<proteinExistence type="predicted"/>
<accession>A0A8K0CHL4</accession>
<reference evidence="6" key="1">
    <citation type="submission" date="2019-08" db="EMBL/GenBank/DDBJ databases">
        <title>The genome of the North American firefly Photinus pyralis.</title>
        <authorList>
            <consortium name="Photinus pyralis genome working group"/>
            <person name="Fallon T.R."/>
            <person name="Sander Lower S.E."/>
            <person name="Weng J.-K."/>
        </authorList>
    </citation>
    <scope>NUCLEOTIDE SEQUENCE</scope>
    <source>
        <strain evidence="6">TRF0915ILg1</strain>
        <tissue evidence="6">Whole body</tissue>
    </source>
</reference>
<dbReference type="Proteomes" id="UP000801492">
    <property type="component" value="Unassembled WGS sequence"/>
</dbReference>
<dbReference type="AlphaFoldDB" id="A0A8K0CHL4"/>
<dbReference type="EMBL" id="VTPC01089961">
    <property type="protein sequence ID" value="KAF2885392.1"/>
    <property type="molecule type" value="Genomic_DNA"/>
</dbReference>
<feature type="coiled-coil region" evidence="2">
    <location>
        <begin position="219"/>
        <end position="246"/>
    </location>
</feature>
<dbReference type="SUPFAM" id="SSF47027">
    <property type="entry name" value="Acyl-CoA binding protein"/>
    <property type="match status" value="1"/>
</dbReference>
<dbReference type="GO" id="GO:0019915">
    <property type="term" value="P:lipid storage"/>
    <property type="evidence" value="ECO:0007669"/>
    <property type="project" value="UniProtKB-ARBA"/>
</dbReference>
<organism evidence="6 7">
    <name type="scientific">Ignelater luminosus</name>
    <name type="common">Cucubano</name>
    <name type="synonym">Pyrophorus luminosus</name>
    <dbReference type="NCBI Taxonomy" id="2038154"/>
    <lineage>
        <taxon>Eukaryota</taxon>
        <taxon>Metazoa</taxon>
        <taxon>Ecdysozoa</taxon>
        <taxon>Arthropoda</taxon>
        <taxon>Hexapoda</taxon>
        <taxon>Insecta</taxon>
        <taxon>Pterygota</taxon>
        <taxon>Neoptera</taxon>
        <taxon>Endopterygota</taxon>
        <taxon>Coleoptera</taxon>
        <taxon>Polyphaga</taxon>
        <taxon>Elateriformia</taxon>
        <taxon>Elateroidea</taxon>
        <taxon>Elateridae</taxon>
        <taxon>Agrypninae</taxon>
        <taxon>Pyrophorini</taxon>
        <taxon>Ignelater</taxon>
    </lineage>
</organism>
<dbReference type="PROSITE" id="PS00880">
    <property type="entry name" value="ACB_1"/>
    <property type="match status" value="1"/>
</dbReference>
<evidence type="ECO:0000313" key="6">
    <source>
        <dbReference type="EMBL" id="KAF2885392.1"/>
    </source>
</evidence>
<dbReference type="Gene3D" id="1.20.80.10">
    <property type="match status" value="1"/>
</dbReference>
<dbReference type="PANTHER" id="PTHR23310">
    <property type="entry name" value="ACYL-COA-BINDING PROTEIN, ACBP"/>
    <property type="match status" value="1"/>
</dbReference>
<evidence type="ECO:0000256" key="3">
    <source>
        <dbReference type="SAM" id="MobiDB-lite"/>
    </source>
</evidence>
<evidence type="ECO:0000256" key="1">
    <source>
        <dbReference type="ARBA" id="ARBA00023121"/>
    </source>
</evidence>
<dbReference type="GO" id="GO:0006631">
    <property type="term" value="P:fatty acid metabolic process"/>
    <property type="evidence" value="ECO:0007669"/>
    <property type="project" value="TreeGrafter"/>
</dbReference>
<name>A0A8K0CHL4_IGNLU</name>
<dbReference type="PROSITE" id="PS51228">
    <property type="entry name" value="ACB_2"/>
    <property type="match status" value="1"/>
</dbReference>
<keyword evidence="4" id="KW-1133">Transmembrane helix</keyword>
<comment type="caution">
    <text evidence="6">The sequence shown here is derived from an EMBL/GenBank/DDBJ whole genome shotgun (WGS) entry which is preliminary data.</text>
</comment>
<feature type="transmembrane region" description="Helical" evidence="4">
    <location>
        <begin position="269"/>
        <end position="288"/>
    </location>
</feature>
<dbReference type="PRINTS" id="PR00689">
    <property type="entry name" value="ACOABINDINGP"/>
</dbReference>
<evidence type="ECO:0000256" key="2">
    <source>
        <dbReference type="SAM" id="Coils"/>
    </source>
</evidence>
<dbReference type="GO" id="GO:0005737">
    <property type="term" value="C:cytoplasm"/>
    <property type="evidence" value="ECO:0007669"/>
    <property type="project" value="TreeGrafter"/>
</dbReference>
<keyword evidence="4" id="KW-0472">Membrane</keyword>